<dbReference type="EMBL" id="JAQQLF010000036">
    <property type="protein sequence ID" value="MDC7719168.1"/>
    <property type="molecule type" value="Genomic_DNA"/>
</dbReference>
<dbReference type="InterPro" id="IPR001343">
    <property type="entry name" value="Hemolysn_Ca-bd"/>
</dbReference>
<feature type="domain" description="PA14" evidence="2">
    <location>
        <begin position="831"/>
        <end position="980"/>
    </location>
</feature>
<dbReference type="InterPro" id="IPR011049">
    <property type="entry name" value="Serralysin-like_metalloprot_C"/>
</dbReference>
<dbReference type="PANTHER" id="PTHR45739">
    <property type="entry name" value="MATRIX PROTEIN, PUTATIVE-RELATED"/>
    <property type="match status" value="1"/>
</dbReference>
<gene>
    <name evidence="3" type="ORF">PQU95_18370</name>
</gene>
<dbReference type="NCBIfam" id="NF012211">
    <property type="entry name" value="tand_rpt_95"/>
    <property type="match status" value="2"/>
</dbReference>
<dbReference type="SUPFAM" id="SSF51120">
    <property type="entry name" value="beta-Roll"/>
    <property type="match status" value="2"/>
</dbReference>
<reference evidence="3 4" key="1">
    <citation type="submission" date="2023-01" db="EMBL/GenBank/DDBJ databases">
        <title>Novel species of the genus Vogesella isolated from rivers.</title>
        <authorList>
            <person name="Lu H."/>
        </authorList>
    </citation>
    <scope>NUCLEOTIDE SEQUENCE [LARGE SCALE GENOMIC DNA]</scope>
    <source>
        <strain evidence="3 4">DC21W</strain>
    </source>
</reference>
<protein>
    <submittedName>
        <fullName evidence="3">Tandem-95 repeat protein</fullName>
    </submittedName>
</protein>
<organism evidence="3 4">
    <name type="scientific">Vogesella aquatica</name>
    <dbReference type="NCBI Taxonomy" id="2984206"/>
    <lineage>
        <taxon>Bacteria</taxon>
        <taxon>Pseudomonadati</taxon>
        <taxon>Pseudomonadota</taxon>
        <taxon>Betaproteobacteria</taxon>
        <taxon>Neisseriales</taxon>
        <taxon>Chromobacteriaceae</taxon>
        <taxon>Vogesella</taxon>
    </lineage>
</organism>
<feature type="compositionally biased region" description="Basic and acidic residues" evidence="1">
    <location>
        <begin position="1857"/>
        <end position="1868"/>
    </location>
</feature>
<dbReference type="Pfam" id="PF07691">
    <property type="entry name" value="PA14"/>
    <property type="match status" value="1"/>
</dbReference>
<dbReference type="InterPro" id="IPR040853">
    <property type="entry name" value="RapA2_cadherin-like"/>
</dbReference>
<accession>A0ABT5J2W1</accession>
<keyword evidence="4" id="KW-1185">Reference proteome</keyword>
<evidence type="ECO:0000313" key="3">
    <source>
        <dbReference type="EMBL" id="MDC7719168.1"/>
    </source>
</evidence>
<feature type="domain" description="PA14" evidence="2">
    <location>
        <begin position="1662"/>
        <end position="1818"/>
    </location>
</feature>
<dbReference type="InterPro" id="IPR019960">
    <property type="entry name" value="T1SS_VCA0849"/>
</dbReference>
<dbReference type="NCBIfam" id="TIGR03661">
    <property type="entry name" value="T1SS_VCA0849"/>
    <property type="match status" value="1"/>
</dbReference>
<proteinExistence type="predicted"/>
<dbReference type="Pfam" id="PF00353">
    <property type="entry name" value="HemolysinCabind"/>
    <property type="match status" value="2"/>
</dbReference>
<dbReference type="InterPro" id="IPR051561">
    <property type="entry name" value="FRAS1_ECM"/>
</dbReference>
<sequence length="2027" mass="205872">MPAGVSSFTVSVPTVNDTVDEADETLKLAVGGKDATGTIVDNDSAPSGTDKTISINEDTARTLGAADFGFTDSDAGDTLSAVRIDTLPTDGKLYLNGVLASAGVVVSAADLAAGKLVFQPDTHESKLSGGYAQLTFSVKDSGGNFDGTPNTLTVNVVPVADVPTVSVTLGAGSYDAGSPYIGGKNYSGWSAAQATYGSNAIELTGSGDAWSTPAGKESQGFAVKGGGLNDLISMHGSTGNNILIGDDGILGNSDGSNTGQVNDTLYGGAGNDILIGEQGDDSLFGGSGVDTAVYAGNFADYIIGVPTVSAGGSLAFQVQDKQTNGNPYGGEGTDNLYDVERLQFADGTYYFNSASNQWVKEGAAKTSYPLTIATSLVDRDGSEVIDSIKLTLDSKYAGSKLLSSTGTELGVVAADGTLTLTGLWASTALDVSLTGLSLQVPGAVTGQLSLQVTAIAKELANGNTASGQASTSAGNLAPETANVAAGGNEDSVIAVNLSGYDVDGSVAGFVINSLPANGTLYSDAAATQPLAANAVVTGTVYFKPSANWNGVTEFQYSAKDNAGLVDATPAKATISVAAVNDAANLVADSNTVLEDNNATGNVLGNDSDVDGALSVTTFSIAGITGSFTAGQTATIANVGTLTIAANGDYVFDPVDNWNGSVPVVTYNVRDPNGGTGSSTLSISVTPVNDAPTATGGQITGTEDTLHVFTWAQFNVADIDSGDTLSIKITTLPADGTLQYNGASGWVNVTANQIISKADIDAGKLRFAPDSNESGIDGYSTAGTGNQKQDYASFNYQGVDAAGASSATVAMKVDIAPVADAPTLSLNSAPTATPTGLKKESWTNISFTDVYNGGSGVNQNTLEARIEAASAAQSTTTITNAAQTDVTVGTASRISGLVYLEAGKTYTFSGIADDSFRLEVGGVTVANALWGNGGGYTGTFSPTANGYYTLTAFHHNEAGAGNFDINVSVNGATSVDLSTANLKLFTGTADITNAGVNLSELVPNASGEGGYYTEVPLNRGNEDTWIPISRIAAGLTDTDGSETLSVSISGLVNGTQLKNAAGAILTADASGKVTLPAGWDLATLQIKGPLDYNGTQNLTVTATSTEQVGGDSKTTTAPLTVIIDPVNDAPTSTGGSVTGTEDTNLVFTWANFNVADVDSAAANLSVKVTSLPADGALQYNNGTAWVAVTANQVISKTDIDAGKLRLVPDFNESGSDSFATSGVGNLKKDYTTFNYQAVDNAGGSSASATMSVDVTPVADTPTLTVKTGSSGTLWITGWESVANSDNTSQSVTATTLEDWTLVTANDKQSGGANVFEVWASGDTQQRQNGGNNTFATAVGDGRNALELNDAAGSMAQTLGISRSITTVAGQVYELSLDYAGRPGFGTEYTTIAVYLGTNLLGTYGSTSPQDSFNWENLKLSFAGTGSTDTLTIRLATTNTGLDVNGRGAMIDDIRLSTTQGVVAGSGGISGKTAVSLSTYIAGQLTDTDTSEVLSYKFSNLPAGATIVSNGTPGGYTAVNGVITVTAAELASAKLVLPSSTLGSVGLDVAAVSTEPNGSTAQTAGHLDVTIQSGSVTATTIGSYNDITLTSTQTAVSTSTLGLRSEYYGYQESSPTGNLDSLTKVENLIEARSGNNSSLIGSMAAGANAGMNASFLVNKLEFGFSTSGGSSSSISNNLGNNQTVASGTTLSSSSGNLYKFLTANGTTNASDLKAGGAGLGNTSDAMIRMLAYLNLAEAGRYDLRITADDGYRVYLDGTSVAQVDQIQSTTTNVFTNVALNGGMLPLEILYWDQGGAATFRVEIKLAGAADSSYQVMGTDSFPLFQVGSQPNLADNQDLVDTGNGTWAIRTGATSTGTSGHDRITGTDGRDTISGGEGHDQLNGGAGKDTLNGGNGDDTLIGGSGNDTMTGGLGVDTFQWSLADKGTTTNPAHDVITDFKTGVGGDVLDLRDLLQGENSGNLTQYLHFSASGNDTLVQISSSGAFSSNGANAATVTDQSILLKDVALGSLGSTDQQVITELLKNNLKTDQ</sequence>
<evidence type="ECO:0000313" key="4">
    <source>
        <dbReference type="Proteomes" id="UP001219956"/>
    </source>
</evidence>
<dbReference type="PANTHER" id="PTHR45739:SF1">
    <property type="entry name" value="EXTRACELLULAR MATRIX ORGANIZING PROTEIN FRAS1"/>
    <property type="match status" value="1"/>
</dbReference>
<dbReference type="PRINTS" id="PR00313">
    <property type="entry name" value="CABNDNGRPT"/>
</dbReference>
<dbReference type="InterPro" id="IPR037524">
    <property type="entry name" value="PA14/GLEYA"/>
</dbReference>
<feature type="region of interest" description="Disordered" evidence="1">
    <location>
        <begin position="1848"/>
        <end position="1895"/>
    </location>
</feature>
<evidence type="ECO:0000256" key="1">
    <source>
        <dbReference type="SAM" id="MobiDB-lite"/>
    </source>
</evidence>
<dbReference type="SUPFAM" id="SSF141072">
    <property type="entry name" value="CalX-like"/>
    <property type="match status" value="1"/>
</dbReference>
<comment type="caution">
    <text evidence="3">The sequence shown here is derived from an EMBL/GenBank/DDBJ whole genome shotgun (WGS) entry which is preliminary data.</text>
</comment>
<dbReference type="Gene3D" id="2.150.10.10">
    <property type="entry name" value="Serralysin-like metalloprotease, C-terminal"/>
    <property type="match status" value="2"/>
</dbReference>
<dbReference type="InterPro" id="IPR038081">
    <property type="entry name" value="CalX-like_sf"/>
</dbReference>
<dbReference type="PROSITE" id="PS51820">
    <property type="entry name" value="PA14"/>
    <property type="match status" value="2"/>
</dbReference>
<dbReference type="Proteomes" id="UP001219956">
    <property type="component" value="Unassembled WGS sequence"/>
</dbReference>
<dbReference type="RefSeq" id="WP_272753343.1">
    <property type="nucleotide sequence ID" value="NZ_JAQQLF010000036.1"/>
</dbReference>
<dbReference type="InterPro" id="IPR011658">
    <property type="entry name" value="PA14_dom"/>
</dbReference>
<dbReference type="Gene3D" id="2.60.40.1200">
    <property type="match status" value="1"/>
</dbReference>
<name>A0ABT5J2W1_9NEIS</name>
<evidence type="ECO:0000259" key="2">
    <source>
        <dbReference type="PROSITE" id="PS51820"/>
    </source>
</evidence>
<dbReference type="Pfam" id="PF17803">
    <property type="entry name" value="Cadherin_4"/>
    <property type="match status" value="3"/>
</dbReference>
<dbReference type="PROSITE" id="PS00330">
    <property type="entry name" value="HEMOLYSIN_CALCIUM"/>
    <property type="match status" value="5"/>
</dbReference>
<dbReference type="InterPro" id="IPR018511">
    <property type="entry name" value="Hemolysin-typ_Ca-bd_CS"/>
</dbReference>